<evidence type="ECO:0000313" key="3">
    <source>
        <dbReference type="Proteomes" id="UP000189735"/>
    </source>
</evidence>
<gene>
    <name evidence="2" type="ORF">SAMN06295879_0432</name>
</gene>
<dbReference type="NCBIfam" id="NF033766">
    <property type="entry name" value="choice_anch_G"/>
    <property type="match status" value="1"/>
</dbReference>
<dbReference type="AlphaFoldDB" id="A0A1T4WZ08"/>
<feature type="region of interest" description="Disordered" evidence="1">
    <location>
        <begin position="549"/>
        <end position="577"/>
    </location>
</feature>
<dbReference type="EMBL" id="FUYG01000001">
    <property type="protein sequence ID" value="SKA82108.1"/>
    <property type="molecule type" value="Genomic_DNA"/>
</dbReference>
<evidence type="ECO:0000256" key="1">
    <source>
        <dbReference type="SAM" id="MobiDB-lite"/>
    </source>
</evidence>
<sequence length="608" mass="60323">MTPRSTTRRPLSRSAMRRLIGALAGVVAITVTVGTSIQAAPTDASWLDAEWDSAAVGTLDCGPGGSPFTTRASGKLLGGSLAGINLDDLAELDGISGVNDESGVAITPPPPQSNSLGDNAYANPLTVTALDTLQVSLGDLLLLPLNADLGVDNSYVQVNADGTSTGATGAVSNSGAIQTTASQPGPNPPTFATLQLKNIVQSALGQDLSTAIAGLADASLEVGAVASDATLDACAATWTGSILSSLQRQYAVAGVDLDLTSPTVGTLVTGTTGVINGLDGSVEALAGNAGVLSSLTTGISGLVNTVLTTAGLGLGSVTINNLAVNIDLTQVNGLLDDTISDNAGIVSIDLLTGQIGIDLDGLLGAAYGTSGINGLPANTQLLINDDIINALTAATTEALVNWVDDLESEIRDALESLTLSAQVVVNVLQGAGPPAASVTLSIPEVSLQGLIDGDPVVTTSVSLAGGASCTVLTLVLCTALNTVGTLLAPTISASLGAALDAALFTSATNVLATTRAALLALTDPVITLVANATRGLFGEDSLLSLTANAQNSPDPANGNPEPAWSVPGPDPATGSTGQYDVAALRLTAVGTTVQLDLARSSVGTSAPR</sequence>
<evidence type="ECO:0000313" key="2">
    <source>
        <dbReference type="EMBL" id="SKA82108.1"/>
    </source>
</evidence>
<reference evidence="3" key="1">
    <citation type="submission" date="2017-02" db="EMBL/GenBank/DDBJ databases">
        <authorList>
            <person name="Varghese N."/>
            <person name="Submissions S."/>
        </authorList>
    </citation>
    <scope>NUCLEOTIDE SEQUENCE [LARGE SCALE GENOMIC DNA]</scope>
    <source>
        <strain evidence="3">VKM Ac-2052</strain>
    </source>
</reference>
<proteinExistence type="predicted"/>
<accession>A0A1T4WZ08</accession>
<dbReference type="InterPro" id="IPR047900">
    <property type="entry name" value="Choice_anch_G"/>
</dbReference>
<dbReference type="Proteomes" id="UP000189735">
    <property type="component" value="Unassembled WGS sequence"/>
</dbReference>
<name>A0A1T4WZ08_9MICO</name>
<protein>
    <recommendedName>
        <fullName evidence="4">Choice-of-anchor G family protein</fullName>
    </recommendedName>
</protein>
<evidence type="ECO:0008006" key="4">
    <source>
        <dbReference type="Google" id="ProtNLM"/>
    </source>
</evidence>
<organism evidence="2 3">
    <name type="scientific">Agreia bicolorata</name>
    <dbReference type="NCBI Taxonomy" id="110935"/>
    <lineage>
        <taxon>Bacteria</taxon>
        <taxon>Bacillati</taxon>
        <taxon>Actinomycetota</taxon>
        <taxon>Actinomycetes</taxon>
        <taxon>Micrococcales</taxon>
        <taxon>Microbacteriaceae</taxon>
        <taxon>Agreia</taxon>
    </lineage>
</organism>
<dbReference type="RefSeq" id="WP_078713189.1">
    <property type="nucleotide sequence ID" value="NZ_FUYG01000001.1"/>
</dbReference>